<dbReference type="Pfam" id="PF02391">
    <property type="entry name" value="MoaE"/>
    <property type="match status" value="1"/>
</dbReference>
<dbReference type="CDD" id="cd00756">
    <property type="entry name" value="MoaE"/>
    <property type="match status" value="1"/>
</dbReference>
<dbReference type="KEGG" id="acry:AC20117_22915"/>
<dbReference type="EMBL" id="FNKH01000003">
    <property type="protein sequence ID" value="SDR29570.1"/>
    <property type="molecule type" value="Genomic_DNA"/>
</dbReference>
<reference evidence="1 2" key="1">
    <citation type="submission" date="2016-10" db="EMBL/GenBank/DDBJ databases">
        <authorList>
            <person name="de Groot N.N."/>
        </authorList>
    </citation>
    <scope>NUCLEOTIDE SEQUENCE [LARGE SCALE GENOMIC DNA]</scope>
    <source>
        <strain evidence="1 2">DSM 20117</strain>
    </source>
</reference>
<organism evidence="1 2">
    <name type="scientific">Crystallibacter crystallopoietes</name>
    <dbReference type="NCBI Taxonomy" id="37928"/>
    <lineage>
        <taxon>Bacteria</taxon>
        <taxon>Bacillati</taxon>
        <taxon>Actinomycetota</taxon>
        <taxon>Actinomycetes</taxon>
        <taxon>Micrococcales</taxon>
        <taxon>Micrococcaceae</taxon>
        <taxon>Crystallibacter</taxon>
    </lineage>
</organism>
<dbReference type="OrthoDB" id="9794429at2"/>
<keyword evidence="2" id="KW-1185">Reference proteome</keyword>
<proteinExistence type="predicted"/>
<evidence type="ECO:0000313" key="1">
    <source>
        <dbReference type="EMBL" id="SDR29570.1"/>
    </source>
</evidence>
<dbReference type="Gene3D" id="3.90.1170.40">
    <property type="entry name" value="Molybdopterin biosynthesis MoaE subunit"/>
    <property type="match status" value="1"/>
</dbReference>
<name>A0A1H1HVY1_9MICC</name>
<sequence>MITSVVLNAAVTSAPLSLEPALAAVRSIDCGAVVSFSGVVRNHDGGKDVQELEYSAHPVAQQTMEEVAAEIAARHSGVRLWAGHRIGLLGIGDMALVVSAAAAHRNEAFTACSELVDTIKERVPIWKVQFFKDGSVEWAGAES</sequence>
<gene>
    <name evidence="1" type="ORF">SAMN04489742_4713</name>
</gene>
<dbReference type="InterPro" id="IPR003448">
    <property type="entry name" value="Mopterin_biosynth_MoaE"/>
</dbReference>
<dbReference type="RefSeq" id="WP_074703504.1">
    <property type="nucleotide sequence ID" value="NZ_CP018865.1"/>
</dbReference>
<dbReference type="GO" id="GO:0006777">
    <property type="term" value="P:Mo-molybdopterin cofactor biosynthetic process"/>
    <property type="evidence" value="ECO:0007669"/>
    <property type="project" value="InterPro"/>
</dbReference>
<dbReference type="SUPFAM" id="SSF54690">
    <property type="entry name" value="Molybdopterin synthase subunit MoaE"/>
    <property type="match status" value="1"/>
</dbReference>
<dbReference type="InterPro" id="IPR036563">
    <property type="entry name" value="MoaE_sf"/>
</dbReference>
<accession>A0A1H1HVY1</accession>
<protein>
    <submittedName>
        <fullName evidence="1">Molybdopterin synthase subunit MoaE</fullName>
    </submittedName>
</protein>
<dbReference type="STRING" id="37928.SAMN04489742_4713"/>
<dbReference type="PANTHER" id="PTHR23404">
    <property type="entry name" value="MOLYBDOPTERIN SYNTHASE RELATED"/>
    <property type="match status" value="1"/>
</dbReference>
<dbReference type="AlphaFoldDB" id="A0A1H1HVY1"/>
<evidence type="ECO:0000313" key="2">
    <source>
        <dbReference type="Proteomes" id="UP000181917"/>
    </source>
</evidence>
<dbReference type="Proteomes" id="UP000181917">
    <property type="component" value="Unassembled WGS sequence"/>
</dbReference>